<dbReference type="Proteomes" id="UP001589585">
    <property type="component" value="Unassembled WGS sequence"/>
</dbReference>
<reference evidence="2 3" key="1">
    <citation type="submission" date="2024-09" db="EMBL/GenBank/DDBJ databases">
        <authorList>
            <person name="Sun Q."/>
            <person name="Mori K."/>
        </authorList>
    </citation>
    <scope>NUCLEOTIDE SEQUENCE [LARGE SCALE GENOMIC DNA]</scope>
    <source>
        <strain evidence="2 3">CECT 8622</strain>
    </source>
</reference>
<proteinExistence type="predicted"/>
<name>A0ABV5FE77_9FLAO</name>
<organism evidence="2 3">
    <name type="scientific">Mariniflexile ostreae</name>
    <dbReference type="NCBI Taxonomy" id="1520892"/>
    <lineage>
        <taxon>Bacteria</taxon>
        <taxon>Pseudomonadati</taxon>
        <taxon>Bacteroidota</taxon>
        <taxon>Flavobacteriia</taxon>
        <taxon>Flavobacteriales</taxon>
        <taxon>Flavobacteriaceae</taxon>
        <taxon>Mariniflexile</taxon>
    </lineage>
</organism>
<evidence type="ECO:0000313" key="3">
    <source>
        <dbReference type="Proteomes" id="UP001589585"/>
    </source>
</evidence>
<keyword evidence="1" id="KW-0812">Transmembrane</keyword>
<dbReference type="EMBL" id="JBHMFC010000093">
    <property type="protein sequence ID" value="MFB9057730.1"/>
    <property type="molecule type" value="Genomic_DNA"/>
</dbReference>
<sequence>MNAIDFSWVVIVPVSFILCFIFGIVFDVLKNLKKIKINDKDAGSARCIDLVNNDDLFFATLKEYAYKF</sequence>
<protein>
    <submittedName>
        <fullName evidence="2">Uncharacterized protein</fullName>
    </submittedName>
</protein>
<comment type="caution">
    <text evidence="2">The sequence shown here is derived from an EMBL/GenBank/DDBJ whole genome shotgun (WGS) entry which is preliminary data.</text>
</comment>
<keyword evidence="1" id="KW-1133">Transmembrane helix</keyword>
<dbReference type="RefSeq" id="WP_379861983.1">
    <property type="nucleotide sequence ID" value="NZ_JBHMFC010000093.1"/>
</dbReference>
<keyword evidence="3" id="KW-1185">Reference proteome</keyword>
<gene>
    <name evidence="2" type="ORF">ACFFU9_13365</name>
</gene>
<keyword evidence="1" id="KW-0472">Membrane</keyword>
<evidence type="ECO:0000313" key="2">
    <source>
        <dbReference type="EMBL" id="MFB9057730.1"/>
    </source>
</evidence>
<accession>A0ABV5FE77</accession>
<feature type="transmembrane region" description="Helical" evidence="1">
    <location>
        <begin position="6"/>
        <end position="29"/>
    </location>
</feature>
<evidence type="ECO:0000256" key="1">
    <source>
        <dbReference type="SAM" id="Phobius"/>
    </source>
</evidence>